<evidence type="ECO:0000313" key="2">
    <source>
        <dbReference type="EMBL" id="GMG17636.1"/>
    </source>
</evidence>
<sequence>MWRRLLLRQSESVVLSQMVLFLTLSTSSIFSLDTGKITHTAISATMGRTRINGQGKKRKSYQRASVAYSHKQENLNYIESGHNLHETIEEFYGKLQRKDLRSKKKQINKWMHQTLKLSGCELYLRKNRSYPNRVDITEWISISWGDLSIETIVSGFAKVGILTDTRVAEAIPTEDSPQIESYTVEELENCNLVDGEVGSDDDIKNESDSDDESNL</sequence>
<dbReference type="Proteomes" id="UP001165121">
    <property type="component" value="Unassembled WGS sequence"/>
</dbReference>
<feature type="region of interest" description="Disordered" evidence="1">
    <location>
        <begin position="194"/>
        <end position="215"/>
    </location>
</feature>
<gene>
    <name evidence="2" type="ORF">Pfra01_003027200</name>
</gene>
<dbReference type="OrthoDB" id="129631at2759"/>
<evidence type="ECO:0000313" key="3">
    <source>
        <dbReference type="Proteomes" id="UP001165121"/>
    </source>
</evidence>
<dbReference type="EMBL" id="BSXT01019043">
    <property type="protein sequence ID" value="GMG17636.1"/>
    <property type="molecule type" value="Genomic_DNA"/>
</dbReference>
<keyword evidence="3" id="KW-1185">Reference proteome</keyword>
<proteinExistence type="predicted"/>
<organism evidence="2 3">
    <name type="scientific">Phytophthora fragariaefolia</name>
    <dbReference type="NCBI Taxonomy" id="1490495"/>
    <lineage>
        <taxon>Eukaryota</taxon>
        <taxon>Sar</taxon>
        <taxon>Stramenopiles</taxon>
        <taxon>Oomycota</taxon>
        <taxon>Peronosporomycetes</taxon>
        <taxon>Peronosporales</taxon>
        <taxon>Peronosporaceae</taxon>
        <taxon>Phytophthora</taxon>
    </lineage>
</organism>
<evidence type="ECO:0000256" key="1">
    <source>
        <dbReference type="SAM" id="MobiDB-lite"/>
    </source>
</evidence>
<comment type="caution">
    <text evidence="2">The sequence shown here is derived from an EMBL/GenBank/DDBJ whole genome shotgun (WGS) entry which is preliminary data.</text>
</comment>
<reference evidence="2" key="1">
    <citation type="submission" date="2023-04" db="EMBL/GenBank/DDBJ databases">
        <title>Phytophthora fragariaefolia NBRC 109709.</title>
        <authorList>
            <person name="Ichikawa N."/>
            <person name="Sato H."/>
            <person name="Tonouchi N."/>
        </authorList>
    </citation>
    <scope>NUCLEOTIDE SEQUENCE</scope>
    <source>
        <strain evidence="2">NBRC 109709</strain>
    </source>
</reference>
<dbReference type="AlphaFoldDB" id="A0A9W7DFL5"/>
<name>A0A9W7DFL5_9STRA</name>
<protein>
    <submittedName>
        <fullName evidence="2">Unnamed protein product</fullName>
    </submittedName>
</protein>
<accession>A0A9W7DFL5</accession>